<keyword evidence="4" id="KW-0057">Aromatic amino acid biosynthesis</keyword>
<dbReference type="GO" id="GO:0000162">
    <property type="term" value="P:L-tryptophan biosynthetic process"/>
    <property type="evidence" value="ECO:0007669"/>
    <property type="project" value="UniProtKB-UniPathway"/>
</dbReference>
<dbReference type="PANTHER" id="PTHR11236:SF9">
    <property type="entry name" value="ANTHRANILATE SYNTHASE COMPONENT 1"/>
    <property type="match status" value="1"/>
</dbReference>
<keyword evidence="4" id="KW-0822">Tryptophan biosynthesis</keyword>
<comment type="catalytic activity">
    <reaction evidence="5">
        <text>chorismate + L-glutamine = anthranilate + pyruvate + L-glutamate + H(+)</text>
        <dbReference type="Rhea" id="RHEA:21732"/>
        <dbReference type="ChEBI" id="CHEBI:15361"/>
        <dbReference type="ChEBI" id="CHEBI:15378"/>
        <dbReference type="ChEBI" id="CHEBI:16567"/>
        <dbReference type="ChEBI" id="CHEBI:29748"/>
        <dbReference type="ChEBI" id="CHEBI:29985"/>
        <dbReference type="ChEBI" id="CHEBI:58359"/>
        <dbReference type="EC" id="4.1.3.27"/>
    </reaction>
</comment>
<dbReference type="InterPro" id="IPR019999">
    <property type="entry name" value="Anth_synth_I-like"/>
</dbReference>
<dbReference type="EMBL" id="BMQS01000009">
    <property type="protein sequence ID" value="GGT95395.1"/>
    <property type="molecule type" value="Genomic_DNA"/>
</dbReference>
<dbReference type="KEGG" id="sacd:HS1genome_1093"/>
<dbReference type="AlphaFoldDB" id="A0A348B3F2"/>
<dbReference type="Gene3D" id="3.60.120.10">
    <property type="entry name" value="Anthranilate synthase"/>
    <property type="match status" value="1"/>
</dbReference>
<dbReference type="InterPro" id="IPR006805">
    <property type="entry name" value="Anth_synth_I_N"/>
</dbReference>
<name>A0A348B3F2_9CREN</name>
<evidence type="ECO:0000256" key="3">
    <source>
        <dbReference type="ARBA" id="ARBA00012266"/>
    </source>
</evidence>
<comment type="similarity">
    <text evidence="2">Belongs to the anthranilate synthase component I family.</text>
</comment>
<evidence type="ECO:0000256" key="4">
    <source>
        <dbReference type="ARBA" id="ARBA00022822"/>
    </source>
</evidence>
<gene>
    <name evidence="9" type="ORF">GCM10007116_11130</name>
    <name evidence="8" type="ORF">HS1genome_1093</name>
</gene>
<reference evidence="9" key="4">
    <citation type="submission" date="2020-09" db="EMBL/GenBank/DDBJ databases">
        <authorList>
            <person name="Sun Q."/>
            <person name="Ohkuma M."/>
        </authorList>
    </citation>
    <scope>NUCLEOTIDE SEQUENCE</scope>
    <source>
        <strain evidence="9">JCM 31740</strain>
    </source>
</reference>
<dbReference type="SUPFAM" id="SSF56322">
    <property type="entry name" value="ADC synthase"/>
    <property type="match status" value="1"/>
</dbReference>
<comment type="pathway">
    <text evidence="1">Amino-acid biosynthesis; L-tryptophan biosynthesis; L-tryptophan from chorismate: step 1/5.</text>
</comment>
<keyword evidence="4" id="KW-0028">Amino-acid biosynthesis</keyword>
<feature type="domain" description="Anthranilate synthase component I N-terminal" evidence="7">
    <location>
        <begin position="11"/>
        <end position="143"/>
    </location>
</feature>
<dbReference type="UniPathway" id="UPA00035">
    <property type="reaction ID" value="UER00040"/>
</dbReference>
<evidence type="ECO:0000259" key="6">
    <source>
        <dbReference type="Pfam" id="PF00425"/>
    </source>
</evidence>
<dbReference type="EC" id="4.1.3.27" evidence="3"/>
<protein>
    <recommendedName>
        <fullName evidence="3">anthranilate synthase</fullName>
        <ecNumber evidence="3">4.1.3.27</ecNumber>
    </recommendedName>
</protein>
<dbReference type="Proteomes" id="UP000616143">
    <property type="component" value="Unassembled WGS sequence"/>
</dbReference>
<dbReference type="Proteomes" id="UP000276741">
    <property type="component" value="Chromosome"/>
</dbReference>
<dbReference type="GO" id="GO:0004049">
    <property type="term" value="F:anthranilate synthase activity"/>
    <property type="evidence" value="ECO:0007669"/>
    <property type="project" value="UniProtKB-EC"/>
</dbReference>
<evidence type="ECO:0000256" key="2">
    <source>
        <dbReference type="ARBA" id="ARBA00009562"/>
    </source>
</evidence>
<feature type="domain" description="Chorismate-utilising enzyme C-terminal" evidence="6">
    <location>
        <begin position="171"/>
        <end position="422"/>
    </location>
</feature>
<dbReference type="NCBIfam" id="NF010089">
    <property type="entry name" value="PRK13574.1"/>
    <property type="match status" value="1"/>
</dbReference>
<dbReference type="PRINTS" id="PR00095">
    <property type="entry name" value="ANTSNTHASEI"/>
</dbReference>
<evidence type="ECO:0000256" key="5">
    <source>
        <dbReference type="ARBA" id="ARBA00047683"/>
    </source>
</evidence>
<proteinExistence type="inferred from homology"/>
<evidence type="ECO:0000313" key="9">
    <source>
        <dbReference type="EMBL" id="GGT95395.1"/>
    </source>
</evidence>
<dbReference type="Pfam" id="PF04715">
    <property type="entry name" value="Anth_synt_I_N"/>
    <property type="match status" value="1"/>
</dbReference>
<dbReference type="RefSeq" id="WP_126449958.1">
    <property type="nucleotide sequence ID" value="NZ_AP018553.1"/>
</dbReference>
<evidence type="ECO:0000313" key="8">
    <source>
        <dbReference type="EMBL" id="BBD72704.1"/>
    </source>
</evidence>
<dbReference type="Pfam" id="PF00425">
    <property type="entry name" value="Chorismate_bind"/>
    <property type="match status" value="1"/>
</dbReference>
<sequence length="432" mass="47904">MNILLIGEIPQPYELFRCAEANEERAALLESVEGPQTRSRYSIVAWGSRAYLQITGSGEVTGDISGSVGSLSTIMTDLVSRSPKLNVPTHFKGGALGYLSYDAVRHWERIRELSRPWENWPDGEFFVPANLAVYDHVNGKVYVEGEVPRCGQISIGTVNFSKLDETMSDGEYINAVKKILEYIREGYVFQTVPSKGYRYVWKGDLTSLYYKLRQVNPSPYMFYLKFGKRTLLGSSPETLFRTTEGTVESYPIAGTRPRGNSAVEDLRLEQELLASEKERAEHLMLVDLARNDLGKVSVPGSVTVPELMYVEKYSHVQHIVSKVVGTLKRNLTSMDVMRATFPAGTVTGAPKPMAMNLIEQLETARRGPYAGAVGYVSTEGNSQFAITIRSAFVNGEVFRIQAGGGIVYDSSPEGELQEVKYKLKALTVSMGV</sequence>
<reference evidence="9" key="1">
    <citation type="journal article" date="2014" name="Int. J. Syst. Evol. Microbiol.">
        <title>Complete genome sequence of Corynebacterium casei LMG S-19264T (=DSM 44701T), isolated from a smear-ripened cheese.</title>
        <authorList>
            <consortium name="US DOE Joint Genome Institute (JGI-PGF)"/>
            <person name="Walter F."/>
            <person name="Albersmeier A."/>
            <person name="Kalinowski J."/>
            <person name="Ruckert C."/>
        </authorList>
    </citation>
    <scope>NUCLEOTIDE SEQUENCE</scope>
    <source>
        <strain evidence="9">JCM 31740</strain>
    </source>
</reference>
<dbReference type="EMBL" id="AP018553">
    <property type="protein sequence ID" value="BBD72704.1"/>
    <property type="molecule type" value="Genomic_DNA"/>
</dbReference>
<dbReference type="InterPro" id="IPR005801">
    <property type="entry name" value="ADC_synthase"/>
</dbReference>
<reference evidence="10" key="2">
    <citation type="submission" date="2018-04" db="EMBL/GenBank/DDBJ databases">
        <title>Complete genome sequence of Sulfodiicoccus acidiphilus strain HS-1.</title>
        <authorList>
            <person name="Sakai H.D."/>
            <person name="Kurosawa N."/>
        </authorList>
    </citation>
    <scope>NUCLEOTIDE SEQUENCE [LARGE SCALE GENOMIC DNA]</scope>
    <source>
        <strain evidence="10">HS-1</strain>
    </source>
</reference>
<evidence type="ECO:0000313" key="10">
    <source>
        <dbReference type="Proteomes" id="UP000276741"/>
    </source>
</evidence>
<keyword evidence="10" id="KW-1185">Reference proteome</keyword>
<organism evidence="8 10">
    <name type="scientific">Sulfodiicoccus acidiphilus</name>
    <dbReference type="NCBI Taxonomy" id="1670455"/>
    <lineage>
        <taxon>Archaea</taxon>
        <taxon>Thermoproteota</taxon>
        <taxon>Thermoprotei</taxon>
        <taxon>Sulfolobales</taxon>
        <taxon>Sulfolobaceae</taxon>
        <taxon>Sulfodiicoccus</taxon>
    </lineage>
</organism>
<dbReference type="GeneID" id="38666607"/>
<accession>A0A348B3F2</accession>
<evidence type="ECO:0000256" key="1">
    <source>
        <dbReference type="ARBA" id="ARBA00004873"/>
    </source>
</evidence>
<evidence type="ECO:0000259" key="7">
    <source>
        <dbReference type="Pfam" id="PF04715"/>
    </source>
</evidence>
<dbReference type="InterPro" id="IPR015890">
    <property type="entry name" value="Chorismate_C"/>
</dbReference>
<dbReference type="PANTHER" id="PTHR11236">
    <property type="entry name" value="AMINOBENZOATE/ANTHRANILATE SYNTHASE"/>
    <property type="match status" value="1"/>
</dbReference>
<dbReference type="OrthoDB" id="25514at2157"/>
<reference evidence="8" key="3">
    <citation type="journal article" date="2019" name="BMC Res. Notes">
        <title>Complete genome sequence of the Sulfodiicoccus acidiphilus strain HS-1T, the first crenarchaeon that lacks polB3, isolated from an acidic hot spring in Ohwaku-dani, Hakone, Japan.</title>
        <authorList>
            <person name="Sakai H.D."/>
            <person name="Kurosawa N."/>
        </authorList>
    </citation>
    <scope>NUCLEOTIDE SEQUENCE</scope>
    <source>
        <strain evidence="8">HS-1</strain>
    </source>
</reference>